<protein>
    <recommendedName>
        <fullName evidence="8">Abasic site processing protein</fullName>
        <ecNumber evidence="8">3.4.-.-</ecNumber>
    </recommendedName>
</protein>
<keyword evidence="3" id="KW-0227">DNA damage</keyword>
<dbReference type="GO" id="GO:0016829">
    <property type="term" value="F:lyase activity"/>
    <property type="evidence" value="ECO:0007669"/>
    <property type="project" value="UniProtKB-KW"/>
</dbReference>
<dbReference type="Proteomes" id="UP001297581">
    <property type="component" value="Unassembled WGS sequence"/>
</dbReference>
<dbReference type="GO" id="GO:0106300">
    <property type="term" value="P:protein-DNA covalent cross-linking repair"/>
    <property type="evidence" value="ECO:0007669"/>
    <property type="project" value="InterPro"/>
</dbReference>
<dbReference type="GO" id="GO:0006508">
    <property type="term" value="P:proteolysis"/>
    <property type="evidence" value="ECO:0007669"/>
    <property type="project" value="UniProtKB-KW"/>
</dbReference>
<dbReference type="GO" id="GO:0008233">
    <property type="term" value="F:peptidase activity"/>
    <property type="evidence" value="ECO:0007669"/>
    <property type="project" value="UniProtKB-KW"/>
</dbReference>
<evidence type="ECO:0000256" key="8">
    <source>
        <dbReference type="RuleBase" id="RU364100"/>
    </source>
</evidence>
<evidence type="ECO:0000256" key="1">
    <source>
        <dbReference type="ARBA" id="ARBA00008136"/>
    </source>
</evidence>
<sequence length="191" mass="21605">MCGRLNVIDDPLCIWVQDVLGLKFSTHSNSDLRPTQPLAAIHKALGQLAQLDCSWGIKPQWAKQLLINAQAETVREKKTFAKAFREHRVLVPCSGWYEWRTEAGTKHKYAFSHPAGEPLLMAGIYYPSYYEQTAPQLVPLTTAPTQQCAEYHNRMPLLVPLDAVGYWFNSVSENLDVLLHSPSLPFLINRS</sequence>
<evidence type="ECO:0000256" key="2">
    <source>
        <dbReference type="ARBA" id="ARBA00022670"/>
    </source>
</evidence>
<dbReference type="EC" id="3.4.-.-" evidence="8"/>
<accession>A0AAJ1BJ06</accession>
<keyword evidence="2 8" id="KW-0645">Protease</keyword>
<name>A0AAJ1BJ06_9GAMM</name>
<evidence type="ECO:0000256" key="6">
    <source>
        <dbReference type="ARBA" id="ARBA00023125"/>
    </source>
</evidence>
<keyword evidence="10" id="KW-1185">Reference proteome</keyword>
<gene>
    <name evidence="9" type="ORF">MJ923_14805</name>
</gene>
<comment type="similarity">
    <text evidence="1 8">Belongs to the SOS response-associated peptidase family.</text>
</comment>
<evidence type="ECO:0000313" key="9">
    <source>
        <dbReference type="EMBL" id="MCH4295576.1"/>
    </source>
</evidence>
<keyword evidence="5" id="KW-0190">Covalent protein-DNA linkage</keyword>
<dbReference type="PANTHER" id="PTHR13604">
    <property type="entry name" value="DC12-RELATED"/>
    <property type="match status" value="1"/>
</dbReference>
<evidence type="ECO:0000313" key="10">
    <source>
        <dbReference type="Proteomes" id="UP001297581"/>
    </source>
</evidence>
<dbReference type="SUPFAM" id="SSF143081">
    <property type="entry name" value="BB1717-like"/>
    <property type="match status" value="1"/>
</dbReference>
<dbReference type="InterPro" id="IPR003738">
    <property type="entry name" value="SRAP"/>
</dbReference>
<keyword evidence="6" id="KW-0238">DNA-binding</keyword>
<dbReference type="InterPro" id="IPR036590">
    <property type="entry name" value="SRAP-like"/>
</dbReference>
<dbReference type="Pfam" id="PF02586">
    <property type="entry name" value="SRAP"/>
    <property type="match status" value="1"/>
</dbReference>
<dbReference type="RefSeq" id="WP_240591759.1">
    <property type="nucleotide sequence ID" value="NZ_JAKUDL010000005.1"/>
</dbReference>
<proteinExistence type="inferred from homology"/>
<keyword evidence="7" id="KW-0456">Lyase</keyword>
<dbReference type="PANTHER" id="PTHR13604:SF0">
    <property type="entry name" value="ABASIC SITE PROCESSING PROTEIN HMCES"/>
    <property type="match status" value="1"/>
</dbReference>
<reference evidence="9 10" key="1">
    <citation type="submission" date="2022-02" db="EMBL/GenBank/DDBJ databases">
        <title>The genome sequence of Shewanella sp. 3B26.</title>
        <authorList>
            <person name="Du J."/>
        </authorList>
    </citation>
    <scope>NUCLEOTIDE SEQUENCE [LARGE SCALE GENOMIC DNA]</scope>
    <source>
        <strain evidence="9 10">3B26</strain>
    </source>
</reference>
<evidence type="ECO:0000256" key="4">
    <source>
        <dbReference type="ARBA" id="ARBA00022801"/>
    </source>
</evidence>
<keyword evidence="4 8" id="KW-0378">Hydrolase</keyword>
<dbReference type="AlphaFoldDB" id="A0AAJ1BJ06"/>
<dbReference type="Gene3D" id="3.90.1680.10">
    <property type="entry name" value="SOS response associated peptidase-like"/>
    <property type="match status" value="1"/>
</dbReference>
<evidence type="ECO:0000256" key="7">
    <source>
        <dbReference type="ARBA" id="ARBA00023239"/>
    </source>
</evidence>
<comment type="caution">
    <text evidence="9">The sequence shown here is derived from an EMBL/GenBank/DDBJ whole genome shotgun (WGS) entry which is preliminary data.</text>
</comment>
<dbReference type="EMBL" id="JAKUDL010000005">
    <property type="protein sequence ID" value="MCH4295576.1"/>
    <property type="molecule type" value="Genomic_DNA"/>
</dbReference>
<evidence type="ECO:0000256" key="3">
    <source>
        <dbReference type="ARBA" id="ARBA00022763"/>
    </source>
</evidence>
<evidence type="ECO:0000256" key="5">
    <source>
        <dbReference type="ARBA" id="ARBA00023124"/>
    </source>
</evidence>
<organism evidence="9 10">
    <name type="scientific">Shewanella zhuhaiensis</name>
    <dbReference type="NCBI Taxonomy" id="2919576"/>
    <lineage>
        <taxon>Bacteria</taxon>
        <taxon>Pseudomonadati</taxon>
        <taxon>Pseudomonadota</taxon>
        <taxon>Gammaproteobacteria</taxon>
        <taxon>Alteromonadales</taxon>
        <taxon>Shewanellaceae</taxon>
        <taxon>Shewanella</taxon>
    </lineage>
</organism>
<dbReference type="GO" id="GO:0003697">
    <property type="term" value="F:single-stranded DNA binding"/>
    <property type="evidence" value="ECO:0007669"/>
    <property type="project" value="InterPro"/>
</dbReference>